<accession>A0A7E5A0B6</accession>
<sequence>MSSKDLIVLMTDQDLGYVIRRRTKEKIKKPTYKELAEALYAAAPQEKVCAVYACCAPYLHRIQYVVEALESAGYTNIKTVNQAALRFGHLTEASHLQLRVNDCVAFDTTNDYKYSVYQRKPFGYVFLGDHTTIQSGVVMKSKEVKIIIVTNRRQLSDAQCKDYNFSSRKPVWFSEDDEYFAVGDIWRFQESRDYKVPVPFVAKIRFTFGNMTHFVEVKYDQLPFQTEFDLDIEDSREVDVDVAFNNNIPYIDAESFTFENDGTKNQKIHVTINVPETFIPVVKATVISETDKPDYCVYSIDYNAETKQFSAWHITVNSIDEVVSECSDIKTVLELLNAYRPYTTLHGVLINYSEAKSFPFDVHRSVIDALVVGRLTLPRLLIGPTQTDFSIHLWNAKVNVKLNNTVAIFDSASLKSYFFKKTKNGFDPRNAPSKCDQIVFITNTPREGDEDDKTLKVQRINSAISTFPKDIKHKFAWDFFNGKDFDGYMIRPYCGVGFDVRTNDLLSSLYTWDNLHNEPIQRHLMLDVDEDLESICPIYQNQGYLKSGHFTENPSIYLHYIGFPKPILLGSLQKSKTSMALLNLFIDAYLLPSHEFRETKQLCDLLDPPKALLITLPKEISALKPIGIVILDGGNLQFIATHSNGILNILTVENFARAAEAISDLQEVAELERILDVTDEPDRTERQSRMEILENKFDCTLFHLPCRQFQNSFTLAHRKVELPIGQTVVIFNINYGHLFLEQCERGFKAVYFTYDNVIRPLFSKHNVKLVIFDNQSPATVKIYTKKFTPFKCINHTTPFDKVVALSQKFINSYFGDYAIAVYDIVEYTISINDGEKQVIYDGVVNLPFEKIFLVKMDDTTNVTIDVACQGYEKQILNCDTTDWKSKYYYFKIRQVNQCSMEVEHFEFKAHPAMKIPCFSKDGLTKIELENPSPTILGLTFKKDNTIAVTGLLPDYDIITINPVPAYFRLVKTEDGVKTQVGVEAQAARETDPTTVIYDFPNLLAANTDQKKEDPTWSFRTSRADDGSLLIDLGNDNITSPLPLFASIVKSAYLYAKPQFKQEIEEILVFVSPLEVLVSDEELTKVSNAIGMKVKMHAGFD</sequence>
<dbReference type="Proteomes" id="UP000492821">
    <property type="component" value="Unassembled WGS sequence"/>
</dbReference>
<evidence type="ECO:0000313" key="2">
    <source>
        <dbReference type="WBParaSite" id="Pan_g6039.t1"/>
    </source>
</evidence>
<keyword evidence="1" id="KW-1185">Reference proteome</keyword>
<protein>
    <submittedName>
        <fullName evidence="2">DNA helicase</fullName>
    </submittedName>
</protein>
<dbReference type="WBParaSite" id="Pan_g6039.t1">
    <property type="protein sequence ID" value="Pan_g6039.t1"/>
    <property type="gene ID" value="Pan_g6039"/>
</dbReference>
<name>A0A7E5A0B6_PANRE</name>
<organism evidence="1 2">
    <name type="scientific">Panagrellus redivivus</name>
    <name type="common">Microworm</name>
    <dbReference type="NCBI Taxonomy" id="6233"/>
    <lineage>
        <taxon>Eukaryota</taxon>
        <taxon>Metazoa</taxon>
        <taxon>Ecdysozoa</taxon>
        <taxon>Nematoda</taxon>
        <taxon>Chromadorea</taxon>
        <taxon>Rhabditida</taxon>
        <taxon>Tylenchina</taxon>
        <taxon>Panagrolaimomorpha</taxon>
        <taxon>Panagrolaimoidea</taxon>
        <taxon>Panagrolaimidae</taxon>
        <taxon>Panagrellus</taxon>
    </lineage>
</organism>
<evidence type="ECO:0000313" key="1">
    <source>
        <dbReference type="Proteomes" id="UP000492821"/>
    </source>
</evidence>
<dbReference type="AlphaFoldDB" id="A0A7E5A0B6"/>
<reference evidence="2" key="2">
    <citation type="submission" date="2020-10" db="UniProtKB">
        <authorList>
            <consortium name="WormBaseParasite"/>
        </authorList>
    </citation>
    <scope>IDENTIFICATION</scope>
</reference>
<reference evidence="1" key="1">
    <citation type="journal article" date="2013" name="Genetics">
        <title>The draft genome and transcriptome of Panagrellus redivivus are shaped by the harsh demands of a free-living lifestyle.</title>
        <authorList>
            <person name="Srinivasan J."/>
            <person name="Dillman A.R."/>
            <person name="Macchietto M.G."/>
            <person name="Heikkinen L."/>
            <person name="Lakso M."/>
            <person name="Fracchia K.M."/>
            <person name="Antoshechkin I."/>
            <person name="Mortazavi A."/>
            <person name="Wong G."/>
            <person name="Sternberg P.W."/>
        </authorList>
    </citation>
    <scope>NUCLEOTIDE SEQUENCE [LARGE SCALE GENOMIC DNA]</scope>
    <source>
        <strain evidence="1">MT8872</strain>
    </source>
</reference>
<proteinExistence type="predicted"/>